<accession>A0AAN6G9X2</accession>
<proteinExistence type="inferred from homology"/>
<evidence type="ECO:0000256" key="2">
    <source>
        <dbReference type="ARBA" id="ARBA00008974"/>
    </source>
</evidence>
<sequence>MSSLATDAKASTTHGEGVADPSTKQDVEAGALPSATSGAAGTQGANTAVAIPSNVSEQSLLKDPADDAEAVLDERVLQSQPTWSRRWLAFLARYKLELQGIEPVPVELRQDRNWLKIVGLWFSASFNLLLLSTGSIVPDYAISHLAALIAIPLWVALFSLIPAYICTFGPVTGLRTMVFTRYSWGPYGTIIICIFNAATGIGYSILNAIQ</sequence>
<dbReference type="InterPro" id="IPR001248">
    <property type="entry name" value="Pur-cyt_permease"/>
</dbReference>
<dbReference type="Pfam" id="PF02133">
    <property type="entry name" value="Transp_cyt_pur"/>
    <property type="match status" value="1"/>
</dbReference>
<dbReference type="InterPro" id="IPR026030">
    <property type="entry name" value="Pur-cyt_permease_Fcy2/21/22"/>
</dbReference>
<dbReference type="EMBL" id="JAPDMQ010000382">
    <property type="protein sequence ID" value="KAK0525783.1"/>
    <property type="molecule type" value="Genomic_DNA"/>
</dbReference>
<feature type="transmembrane region" description="Helical" evidence="8">
    <location>
        <begin position="185"/>
        <end position="206"/>
    </location>
</feature>
<evidence type="ECO:0000256" key="5">
    <source>
        <dbReference type="ARBA" id="ARBA00022989"/>
    </source>
</evidence>
<keyword evidence="6 8" id="KW-0472">Membrane</keyword>
<keyword evidence="10" id="KW-1185">Reference proteome</keyword>
<dbReference type="GO" id="GO:0005886">
    <property type="term" value="C:plasma membrane"/>
    <property type="evidence" value="ECO:0007669"/>
    <property type="project" value="TreeGrafter"/>
</dbReference>
<evidence type="ECO:0000256" key="1">
    <source>
        <dbReference type="ARBA" id="ARBA00004141"/>
    </source>
</evidence>
<feature type="region of interest" description="Disordered" evidence="7">
    <location>
        <begin position="1"/>
        <end position="43"/>
    </location>
</feature>
<comment type="caution">
    <text evidence="9">The sequence shown here is derived from an EMBL/GenBank/DDBJ whole genome shotgun (WGS) entry which is preliminary data.</text>
</comment>
<comment type="similarity">
    <text evidence="2">Belongs to the purine-cytosine permease (2.A.39) family.</text>
</comment>
<gene>
    <name evidence="9" type="ORF">OC842_005402</name>
</gene>
<evidence type="ECO:0000256" key="6">
    <source>
        <dbReference type="ARBA" id="ARBA00023136"/>
    </source>
</evidence>
<dbReference type="Gene3D" id="1.10.4160.10">
    <property type="entry name" value="Hydantoin permease"/>
    <property type="match status" value="1"/>
</dbReference>
<reference evidence="9" key="1">
    <citation type="journal article" date="2023" name="PhytoFront">
        <title>Draft Genome Resources of Seven Strains of Tilletia horrida, Causal Agent of Kernel Smut of Rice.</title>
        <authorList>
            <person name="Khanal S."/>
            <person name="Antony Babu S."/>
            <person name="Zhou X.G."/>
        </authorList>
    </citation>
    <scope>NUCLEOTIDE SEQUENCE</scope>
    <source>
        <strain evidence="9">TX3</strain>
    </source>
</reference>
<evidence type="ECO:0008006" key="11">
    <source>
        <dbReference type="Google" id="ProtNLM"/>
    </source>
</evidence>
<dbReference type="PANTHER" id="PTHR31806:SF5">
    <property type="entry name" value="PURINE-CYTOSINE PERMEASE FCY21"/>
    <property type="match status" value="1"/>
</dbReference>
<evidence type="ECO:0000256" key="8">
    <source>
        <dbReference type="SAM" id="Phobius"/>
    </source>
</evidence>
<evidence type="ECO:0000313" key="9">
    <source>
        <dbReference type="EMBL" id="KAK0525783.1"/>
    </source>
</evidence>
<dbReference type="GO" id="GO:0022857">
    <property type="term" value="F:transmembrane transporter activity"/>
    <property type="evidence" value="ECO:0007669"/>
    <property type="project" value="InterPro"/>
</dbReference>
<evidence type="ECO:0000256" key="4">
    <source>
        <dbReference type="ARBA" id="ARBA00022692"/>
    </source>
</evidence>
<dbReference type="PANTHER" id="PTHR31806">
    <property type="entry name" value="PURINE-CYTOSINE PERMEASE FCY2-RELATED"/>
    <property type="match status" value="1"/>
</dbReference>
<feature type="transmembrane region" description="Helical" evidence="8">
    <location>
        <begin position="114"/>
        <end position="133"/>
    </location>
</feature>
<keyword evidence="3" id="KW-0813">Transport</keyword>
<feature type="compositionally biased region" description="Polar residues" evidence="7">
    <location>
        <begin position="1"/>
        <end position="14"/>
    </location>
</feature>
<evidence type="ECO:0000256" key="3">
    <source>
        <dbReference type="ARBA" id="ARBA00022448"/>
    </source>
</evidence>
<protein>
    <recommendedName>
        <fullName evidence="11">Purine-cytosine permease</fullName>
    </recommendedName>
</protein>
<organism evidence="9 10">
    <name type="scientific">Tilletia horrida</name>
    <dbReference type="NCBI Taxonomy" id="155126"/>
    <lineage>
        <taxon>Eukaryota</taxon>
        <taxon>Fungi</taxon>
        <taxon>Dikarya</taxon>
        <taxon>Basidiomycota</taxon>
        <taxon>Ustilaginomycotina</taxon>
        <taxon>Exobasidiomycetes</taxon>
        <taxon>Tilletiales</taxon>
        <taxon>Tilletiaceae</taxon>
        <taxon>Tilletia</taxon>
    </lineage>
</organism>
<keyword evidence="4 8" id="KW-0812">Transmembrane</keyword>
<dbReference type="Proteomes" id="UP001176521">
    <property type="component" value="Unassembled WGS sequence"/>
</dbReference>
<comment type="subcellular location">
    <subcellularLocation>
        <location evidence="1">Membrane</location>
        <topology evidence="1">Multi-pass membrane protein</topology>
    </subcellularLocation>
</comment>
<dbReference type="AlphaFoldDB" id="A0AAN6G9X2"/>
<keyword evidence="5 8" id="KW-1133">Transmembrane helix</keyword>
<feature type="transmembrane region" description="Helical" evidence="8">
    <location>
        <begin position="145"/>
        <end position="165"/>
    </location>
</feature>
<name>A0AAN6G9X2_9BASI</name>
<evidence type="ECO:0000313" key="10">
    <source>
        <dbReference type="Proteomes" id="UP001176521"/>
    </source>
</evidence>
<feature type="non-terminal residue" evidence="9">
    <location>
        <position position="210"/>
    </location>
</feature>
<evidence type="ECO:0000256" key="7">
    <source>
        <dbReference type="SAM" id="MobiDB-lite"/>
    </source>
</evidence>